<dbReference type="PANTHER" id="PTHR11669:SF0">
    <property type="entry name" value="PROTEIN STICHEL-LIKE 2"/>
    <property type="match status" value="1"/>
</dbReference>
<dbReference type="PANTHER" id="PTHR11669">
    <property type="entry name" value="REPLICATION FACTOR C / DNA POLYMERASE III GAMMA-TAU SUBUNIT"/>
    <property type="match status" value="1"/>
</dbReference>
<evidence type="ECO:0000256" key="9">
    <source>
        <dbReference type="ARBA" id="ARBA00022840"/>
    </source>
</evidence>
<sequence length="596" mass="65062">MAYQALYRTWRPQTFGDMVGQEVVTRTLRNALVTNQMSHAYLFTGPRGTGKTSAAKIFAKAVNCLHPIDGEPDGTCEICQAADNGTLGDIIELDAASNNGVDEIREIREDVNYAPTMGQFKVYIIDEVHMLSTGAFNALLKTLEEPPANVIFILATTEPQKIPATIISRTQRFDFRRIDANDAYQRMVYILNERGDTYDETALRVIANAADGGMRDALSILDQALSFGNGQVTLENALLVTGSVTQALLGEYVQAVVNHESQKALAKLSEVLTAGKDAGRFIEDLISYARDLLLSTEAPELISLVPDNNFNQLAAEQAPEVWYHMIDILNETQQQIRYTNRPSIYLEVLTVKLSRPATTNLAAKSQPVTTESAQPVGIVGSQAVVSSDSKAEPIKTVESTKSTPIAESTPVVPEAEKIRVADRASTETKDLFAVLNQATRGDLNRVVGVWADVIATLPVSSQAMLNTAKPIAASETGMVLGFDFEIFRDNTKRNAELIATLTEKVQALTNAPAERQLVLITNEEWPALRTEWVNEHHHASSQAVQPEQTAVQQVTESSVAAIVDEPTTDAEVDTQAPVVKEALNLFGTDIVEVEHD</sequence>
<dbReference type="InterPro" id="IPR012763">
    <property type="entry name" value="DNA_pol_III_sug/sutau_N"/>
</dbReference>
<dbReference type="Pfam" id="PF12169">
    <property type="entry name" value="DNA_pol3_gamma3"/>
    <property type="match status" value="1"/>
</dbReference>
<dbReference type="GO" id="GO:0003677">
    <property type="term" value="F:DNA binding"/>
    <property type="evidence" value="ECO:0007669"/>
    <property type="project" value="InterPro"/>
</dbReference>
<dbReference type="GO" id="GO:0009360">
    <property type="term" value="C:DNA polymerase III complex"/>
    <property type="evidence" value="ECO:0007669"/>
    <property type="project" value="InterPro"/>
</dbReference>
<evidence type="ECO:0000256" key="3">
    <source>
        <dbReference type="ARBA" id="ARBA00022679"/>
    </source>
</evidence>
<evidence type="ECO:0000256" key="7">
    <source>
        <dbReference type="ARBA" id="ARBA00022741"/>
    </source>
</evidence>
<reference evidence="13 14" key="1">
    <citation type="submission" date="2020-08" db="EMBL/GenBank/DDBJ databases">
        <title>Genome sequence of Weissella diestrammenae KACC 16890T.</title>
        <authorList>
            <person name="Hyun D.-W."/>
            <person name="Bae J.-W."/>
        </authorList>
    </citation>
    <scope>NUCLEOTIDE SEQUENCE [LARGE SCALE GENOMIC DNA]</scope>
    <source>
        <strain evidence="13 14">KACC 16890</strain>
    </source>
</reference>
<dbReference type="GO" id="GO:0006261">
    <property type="term" value="P:DNA-templated DNA replication"/>
    <property type="evidence" value="ECO:0007669"/>
    <property type="project" value="TreeGrafter"/>
</dbReference>
<evidence type="ECO:0000259" key="12">
    <source>
        <dbReference type="SMART" id="SM00382"/>
    </source>
</evidence>
<feature type="domain" description="AAA+ ATPase" evidence="12">
    <location>
        <begin position="37"/>
        <end position="179"/>
    </location>
</feature>
<keyword evidence="8" id="KW-0862">Zinc</keyword>
<dbReference type="AlphaFoldDB" id="A0A7G9T3I7"/>
<keyword evidence="7" id="KW-0547">Nucleotide-binding</keyword>
<dbReference type="Pfam" id="PF13177">
    <property type="entry name" value="DNA_pol3_delta2"/>
    <property type="match status" value="1"/>
</dbReference>
<dbReference type="InterPro" id="IPR008921">
    <property type="entry name" value="DNA_pol3_clamp-load_cplx_C"/>
</dbReference>
<evidence type="ECO:0000256" key="11">
    <source>
        <dbReference type="ARBA" id="ARBA00049244"/>
    </source>
</evidence>
<dbReference type="Gene3D" id="3.40.50.300">
    <property type="entry name" value="P-loop containing nucleotide triphosphate hydrolases"/>
    <property type="match status" value="1"/>
</dbReference>
<gene>
    <name evidence="13" type="primary">dnaX</name>
    <name evidence="13" type="ORF">H9L19_04300</name>
</gene>
<accession>A0A7G9T3I7</accession>
<dbReference type="NCBIfam" id="TIGR02397">
    <property type="entry name" value="dnaX_nterm"/>
    <property type="match status" value="1"/>
</dbReference>
<evidence type="ECO:0000256" key="5">
    <source>
        <dbReference type="ARBA" id="ARBA00022705"/>
    </source>
</evidence>
<dbReference type="InterPro" id="IPR045085">
    <property type="entry name" value="HLD_clamp_pol_III_gamma_tau"/>
</dbReference>
<keyword evidence="4 13" id="KW-0548">Nucleotidyltransferase</keyword>
<dbReference type="GO" id="GO:0005524">
    <property type="term" value="F:ATP binding"/>
    <property type="evidence" value="ECO:0007669"/>
    <property type="project" value="UniProtKB-KW"/>
</dbReference>
<proteinExistence type="inferred from homology"/>
<dbReference type="Pfam" id="PF22608">
    <property type="entry name" value="DNAX_ATPase_lid"/>
    <property type="match status" value="1"/>
</dbReference>
<keyword evidence="3 13" id="KW-0808">Transferase</keyword>
<comment type="catalytic activity">
    <reaction evidence="11">
        <text>DNA(n) + a 2'-deoxyribonucleoside 5'-triphosphate = DNA(n+1) + diphosphate</text>
        <dbReference type="Rhea" id="RHEA:22508"/>
        <dbReference type="Rhea" id="RHEA-COMP:17339"/>
        <dbReference type="Rhea" id="RHEA-COMP:17340"/>
        <dbReference type="ChEBI" id="CHEBI:33019"/>
        <dbReference type="ChEBI" id="CHEBI:61560"/>
        <dbReference type="ChEBI" id="CHEBI:173112"/>
        <dbReference type="EC" id="2.7.7.7"/>
    </reaction>
</comment>
<dbReference type="InterPro" id="IPR022754">
    <property type="entry name" value="DNA_pol_III_gamma-3"/>
</dbReference>
<dbReference type="GO" id="GO:0003887">
    <property type="term" value="F:DNA-directed DNA polymerase activity"/>
    <property type="evidence" value="ECO:0007669"/>
    <property type="project" value="UniProtKB-KW"/>
</dbReference>
<dbReference type="Proteomes" id="UP000515800">
    <property type="component" value="Chromosome"/>
</dbReference>
<keyword evidence="14" id="KW-1185">Reference proteome</keyword>
<comment type="similarity">
    <text evidence="1">Belongs to the DnaX/STICHEL family.</text>
</comment>
<evidence type="ECO:0000256" key="4">
    <source>
        <dbReference type="ARBA" id="ARBA00022695"/>
    </source>
</evidence>
<dbReference type="KEGG" id="wdi:H9L19_04300"/>
<dbReference type="Gene3D" id="1.10.8.60">
    <property type="match status" value="1"/>
</dbReference>
<dbReference type="GO" id="GO:0046872">
    <property type="term" value="F:metal ion binding"/>
    <property type="evidence" value="ECO:0007669"/>
    <property type="project" value="UniProtKB-KW"/>
</dbReference>
<evidence type="ECO:0000313" key="14">
    <source>
        <dbReference type="Proteomes" id="UP000515800"/>
    </source>
</evidence>
<dbReference type="CDD" id="cd18137">
    <property type="entry name" value="HLD_clamp_pol_III_gamma_tau"/>
    <property type="match status" value="1"/>
</dbReference>
<dbReference type="CDD" id="cd00009">
    <property type="entry name" value="AAA"/>
    <property type="match status" value="1"/>
</dbReference>
<keyword evidence="5" id="KW-0235">DNA replication</keyword>
<organism evidence="13 14">
    <name type="scientific">Weissella diestrammenae</name>
    <dbReference type="NCBI Taxonomy" id="1162633"/>
    <lineage>
        <taxon>Bacteria</taxon>
        <taxon>Bacillati</taxon>
        <taxon>Bacillota</taxon>
        <taxon>Bacilli</taxon>
        <taxon>Lactobacillales</taxon>
        <taxon>Lactobacillaceae</taxon>
        <taxon>Weissella</taxon>
    </lineage>
</organism>
<dbReference type="InterPro" id="IPR050238">
    <property type="entry name" value="DNA_Rep/Repair_Clamp_Loader"/>
</dbReference>
<dbReference type="NCBIfam" id="NF004046">
    <property type="entry name" value="PRK05563.1"/>
    <property type="match status" value="1"/>
</dbReference>
<dbReference type="SMART" id="SM00382">
    <property type="entry name" value="AAA"/>
    <property type="match status" value="1"/>
</dbReference>
<name>A0A7G9T3I7_9LACO</name>
<evidence type="ECO:0000313" key="13">
    <source>
        <dbReference type="EMBL" id="QNN74662.1"/>
    </source>
</evidence>
<dbReference type="PRINTS" id="PR00300">
    <property type="entry name" value="CLPPROTEASEA"/>
</dbReference>
<evidence type="ECO:0000256" key="2">
    <source>
        <dbReference type="ARBA" id="ARBA00012417"/>
    </source>
</evidence>
<evidence type="ECO:0000256" key="1">
    <source>
        <dbReference type="ARBA" id="ARBA00006360"/>
    </source>
</evidence>
<evidence type="ECO:0000256" key="8">
    <source>
        <dbReference type="ARBA" id="ARBA00022833"/>
    </source>
</evidence>
<dbReference type="SUPFAM" id="SSF48019">
    <property type="entry name" value="post-AAA+ oligomerization domain-like"/>
    <property type="match status" value="1"/>
</dbReference>
<evidence type="ECO:0000256" key="6">
    <source>
        <dbReference type="ARBA" id="ARBA00022723"/>
    </source>
</evidence>
<dbReference type="InterPro" id="IPR027417">
    <property type="entry name" value="P-loop_NTPase"/>
</dbReference>
<protein>
    <recommendedName>
        <fullName evidence="2">DNA-directed DNA polymerase</fullName>
        <ecNumber evidence="2">2.7.7.7</ecNumber>
    </recommendedName>
</protein>
<dbReference type="InterPro" id="IPR003593">
    <property type="entry name" value="AAA+_ATPase"/>
</dbReference>
<dbReference type="InterPro" id="IPR001270">
    <property type="entry name" value="ClpA/B"/>
</dbReference>
<dbReference type="EC" id="2.7.7.7" evidence="2"/>
<dbReference type="FunFam" id="3.40.50.300:FF:000014">
    <property type="entry name" value="DNA polymerase III subunit gamma/tau"/>
    <property type="match status" value="1"/>
</dbReference>
<evidence type="ECO:0000256" key="10">
    <source>
        <dbReference type="ARBA" id="ARBA00022932"/>
    </source>
</evidence>
<dbReference type="RefSeq" id="WP_187528497.1">
    <property type="nucleotide sequence ID" value="NZ_CP060724.1"/>
</dbReference>
<dbReference type="Gene3D" id="1.20.272.10">
    <property type="match status" value="1"/>
</dbReference>
<keyword evidence="6" id="KW-0479">Metal-binding</keyword>
<dbReference type="SUPFAM" id="SSF52540">
    <property type="entry name" value="P-loop containing nucleoside triphosphate hydrolases"/>
    <property type="match status" value="1"/>
</dbReference>
<keyword evidence="9" id="KW-0067">ATP-binding</keyword>
<keyword evidence="10" id="KW-0239">DNA-directed DNA polymerase</keyword>
<dbReference type="EMBL" id="CP060724">
    <property type="protein sequence ID" value="QNN74662.1"/>
    <property type="molecule type" value="Genomic_DNA"/>
</dbReference>